<accession>A0A0F9IK02</accession>
<dbReference type="EMBL" id="LAZR01012239">
    <property type="protein sequence ID" value="KKM27882.1"/>
    <property type="molecule type" value="Genomic_DNA"/>
</dbReference>
<comment type="caution">
    <text evidence="1">The sequence shown here is derived from an EMBL/GenBank/DDBJ whole genome shotgun (WGS) entry which is preliminary data.</text>
</comment>
<organism evidence="1">
    <name type="scientific">marine sediment metagenome</name>
    <dbReference type="NCBI Taxonomy" id="412755"/>
    <lineage>
        <taxon>unclassified sequences</taxon>
        <taxon>metagenomes</taxon>
        <taxon>ecological metagenomes</taxon>
    </lineage>
</organism>
<sequence length="183" mass="21634">MSIRGRWLRKKKNGMMYNAIMLKTVHGTNALTVLVAPSEEKVKLRTKIFFCPYRKNIVLKYTGEVDSIRPGYDPTVNPQFFIRPQRQVYHDNINYIFNTVESEEEDHGLFWIQDQYFDDEAIRSYYCYNCQAPQLSFGGQKVVDYKTKKELKQNTTYLCDNCKQSLTYMGIVKIEYPKIEYNA</sequence>
<dbReference type="AlphaFoldDB" id="A0A0F9IK02"/>
<reference evidence="1" key="1">
    <citation type="journal article" date="2015" name="Nature">
        <title>Complex archaea that bridge the gap between prokaryotes and eukaryotes.</title>
        <authorList>
            <person name="Spang A."/>
            <person name="Saw J.H."/>
            <person name="Jorgensen S.L."/>
            <person name="Zaremba-Niedzwiedzka K."/>
            <person name="Martijn J."/>
            <person name="Lind A.E."/>
            <person name="van Eijk R."/>
            <person name="Schleper C."/>
            <person name="Guy L."/>
            <person name="Ettema T.J."/>
        </authorList>
    </citation>
    <scope>NUCLEOTIDE SEQUENCE</scope>
</reference>
<evidence type="ECO:0000313" key="1">
    <source>
        <dbReference type="EMBL" id="KKM27882.1"/>
    </source>
</evidence>
<gene>
    <name evidence="1" type="ORF">LCGC14_1570270</name>
</gene>
<name>A0A0F9IK02_9ZZZZ</name>
<proteinExistence type="predicted"/>
<protein>
    <submittedName>
        <fullName evidence="1">Uncharacterized protein</fullName>
    </submittedName>
</protein>